<name>A0A9P5SAD5_9FUNG</name>
<gene>
    <name evidence="2" type="ORF">BG006_001402</name>
</gene>
<sequence length="112" mass="12593">MKLLSAAVVCIVVVASANIVTPDLPFIKTLSAAENYKDYQNRYSYNRVSSCKFLESTQLNLKELQKIAGSCWECVAYNGTCYNHCKPKTVVHDLTSIEFVKVKIDYGDMDNN</sequence>
<dbReference type="AlphaFoldDB" id="A0A9P5SAD5"/>
<reference evidence="2" key="1">
    <citation type="journal article" date="2020" name="Fungal Divers.">
        <title>Resolving the Mortierellaceae phylogeny through synthesis of multi-gene phylogenetics and phylogenomics.</title>
        <authorList>
            <person name="Vandepol N."/>
            <person name="Liber J."/>
            <person name="Desiro A."/>
            <person name="Na H."/>
            <person name="Kennedy M."/>
            <person name="Barry K."/>
            <person name="Grigoriev I.V."/>
            <person name="Miller A.N."/>
            <person name="O'Donnell K."/>
            <person name="Stajich J.E."/>
            <person name="Bonito G."/>
        </authorList>
    </citation>
    <scope>NUCLEOTIDE SEQUENCE</scope>
    <source>
        <strain evidence="2">NVP1</strain>
    </source>
</reference>
<protein>
    <submittedName>
        <fullName evidence="2">Uncharacterized protein</fullName>
    </submittedName>
</protein>
<proteinExistence type="predicted"/>
<comment type="caution">
    <text evidence="2">The sequence shown here is derived from an EMBL/GenBank/DDBJ whole genome shotgun (WGS) entry which is preliminary data.</text>
</comment>
<keyword evidence="3" id="KW-1185">Reference proteome</keyword>
<accession>A0A9P5SAD5</accession>
<organism evidence="2 3">
    <name type="scientific">Podila minutissima</name>
    <dbReference type="NCBI Taxonomy" id="64525"/>
    <lineage>
        <taxon>Eukaryota</taxon>
        <taxon>Fungi</taxon>
        <taxon>Fungi incertae sedis</taxon>
        <taxon>Mucoromycota</taxon>
        <taxon>Mortierellomycotina</taxon>
        <taxon>Mortierellomycetes</taxon>
        <taxon>Mortierellales</taxon>
        <taxon>Mortierellaceae</taxon>
        <taxon>Podila</taxon>
    </lineage>
</organism>
<dbReference type="Proteomes" id="UP000696485">
    <property type="component" value="Unassembled WGS sequence"/>
</dbReference>
<dbReference type="EMBL" id="JAAAUY010001277">
    <property type="protein sequence ID" value="KAF9323488.1"/>
    <property type="molecule type" value="Genomic_DNA"/>
</dbReference>
<feature type="signal peptide" evidence="1">
    <location>
        <begin position="1"/>
        <end position="17"/>
    </location>
</feature>
<keyword evidence="1" id="KW-0732">Signal</keyword>
<evidence type="ECO:0000313" key="3">
    <source>
        <dbReference type="Proteomes" id="UP000696485"/>
    </source>
</evidence>
<evidence type="ECO:0000256" key="1">
    <source>
        <dbReference type="SAM" id="SignalP"/>
    </source>
</evidence>
<feature type="chain" id="PRO_5040334957" evidence="1">
    <location>
        <begin position="18"/>
        <end position="112"/>
    </location>
</feature>
<evidence type="ECO:0000313" key="2">
    <source>
        <dbReference type="EMBL" id="KAF9323488.1"/>
    </source>
</evidence>